<keyword evidence="4" id="KW-1185">Reference proteome</keyword>
<evidence type="ECO:0000256" key="2">
    <source>
        <dbReference type="SAM" id="MobiDB-lite"/>
    </source>
</evidence>
<accession>A0ABU6XK33</accession>
<name>A0ABU6XK33_9FABA</name>
<proteinExistence type="predicted"/>
<evidence type="ECO:0000313" key="4">
    <source>
        <dbReference type="Proteomes" id="UP001341840"/>
    </source>
</evidence>
<feature type="region of interest" description="Disordered" evidence="2">
    <location>
        <begin position="131"/>
        <end position="194"/>
    </location>
</feature>
<gene>
    <name evidence="3" type="ORF">PIB30_062386</name>
</gene>
<feature type="compositionally biased region" description="Basic and acidic residues" evidence="2">
    <location>
        <begin position="171"/>
        <end position="182"/>
    </location>
</feature>
<reference evidence="3 4" key="1">
    <citation type="journal article" date="2023" name="Plants (Basel)">
        <title>Bridging the Gap: Combining Genomics and Transcriptomics Approaches to Understand Stylosanthes scabra, an Orphan Legume from the Brazilian Caatinga.</title>
        <authorList>
            <person name="Ferreira-Neto J.R.C."/>
            <person name="da Silva M.D."/>
            <person name="Binneck E."/>
            <person name="de Melo N.F."/>
            <person name="da Silva R.H."/>
            <person name="de Melo A.L.T.M."/>
            <person name="Pandolfi V."/>
            <person name="Bustamante F.O."/>
            <person name="Brasileiro-Vidal A.C."/>
            <person name="Benko-Iseppon A.M."/>
        </authorList>
    </citation>
    <scope>NUCLEOTIDE SEQUENCE [LARGE SCALE GENOMIC DNA]</scope>
    <source>
        <tissue evidence="3">Leaves</tissue>
    </source>
</reference>
<dbReference type="Proteomes" id="UP001341840">
    <property type="component" value="Unassembled WGS sequence"/>
</dbReference>
<sequence>MGGVFFETLNACAFILVSVRHGVFFFTSTSCTILFPERGYVFPGPSGGESLLILSRSPSRNLNDTISRFCRFLVGGPFGLMTRVRKKSKFKCRWILDHADVKDGVCLDSLLGDMEKQFRFDHLRTKMAKVEDAASSPTATVAPGPSTGATKSKKKPLATSTDKSISLEGEEGVKEDPSADLRQKRRKRKVQESFPEDAALGVDSAWEHEGFIREALGPWFPSSFLGPLNIRPASSLLAFRDTFFVGIKNAFSAKLKMEKELAAAKDQVAILTAERDSVLTSPPLKPEVDSLTE</sequence>
<organism evidence="3 4">
    <name type="scientific">Stylosanthes scabra</name>
    <dbReference type="NCBI Taxonomy" id="79078"/>
    <lineage>
        <taxon>Eukaryota</taxon>
        <taxon>Viridiplantae</taxon>
        <taxon>Streptophyta</taxon>
        <taxon>Embryophyta</taxon>
        <taxon>Tracheophyta</taxon>
        <taxon>Spermatophyta</taxon>
        <taxon>Magnoliopsida</taxon>
        <taxon>eudicotyledons</taxon>
        <taxon>Gunneridae</taxon>
        <taxon>Pentapetalae</taxon>
        <taxon>rosids</taxon>
        <taxon>fabids</taxon>
        <taxon>Fabales</taxon>
        <taxon>Fabaceae</taxon>
        <taxon>Papilionoideae</taxon>
        <taxon>50 kb inversion clade</taxon>
        <taxon>dalbergioids sensu lato</taxon>
        <taxon>Dalbergieae</taxon>
        <taxon>Pterocarpus clade</taxon>
        <taxon>Stylosanthes</taxon>
    </lineage>
</organism>
<feature type="coiled-coil region" evidence="1">
    <location>
        <begin position="247"/>
        <end position="274"/>
    </location>
</feature>
<comment type="caution">
    <text evidence="3">The sequence shown here is derived from an EMBL/GenBank/DDBJ whole genome shotgun (WGS) entry which is preliminary data.</text>
</comment>
<protein>
    <submittedName>
        <fullName evidence="3">Uncharacterized protein</fullName>
    </submittedName>
</protein>
<dbReference type="EMBL" id="JASCZI010212027">
    <property type="protein sequence ID" value="MED6198042.1"/>
    <property type="molecule type" value="Genomic_DNA"/>
</dbReference>
<keyword evidence="1" id="KW-0175">Coiled coil</keyword>
<evidence type="ECO:0000313" key="3">
    <source>
        <dbReference type="EMBL" id="MED6198042.1"/>
    </source>
</evidence>
<evidence type="ECO:0000256" key="1">
    <source>
        <dbReference type="SAM" id="Coils"/>
    </source>
</evidence>